<dbReference type="STRING" id="626523.GCWU000342_01414"/>
<gene>
    <name evidence="14" type="ORF">GCWU000342_01414</name>
</gene>
<feature type="compositionally biased region" description="Polar residues" evidence="10">
    <location>
        <begin position="442"/>
        <end position="452"/>
    </location>
</feature>
<dbReference type="GO" id="GO:0005886">
    <property type="term" value="C:plasma membrane"/>
    <property type="evidence" value="ECO:0007669"/>
    <property type="project" value="TreeGrafter"/>
</dbReference>
<feature type="transmembrane region" description="Helical" evidence="11">
    <location>
        <begin position="61"/>
        <end position="85"/>
    </location>
</feature>
<keyword evidence="5 9" id="KW-1133">Transmembrane helix</keyword>
<evidence type="ECO:0000256" key="6">
    <source>
        <dbReference type="ARBA" id="ARBA00023122"/>
    </source>
</evidence>
<dbReference type="SUPFAM" id="SSF54631">
    <property type="entry name" value="CBS-domain pair"/>
    <property type="match status" value="1"/>
</dbReference>
<dbReference type="Pfam" id="PF03471">
    <property type="entry name" value="CorC_HlyC"/>
    <property type="match status" value="1"/>
</dbReference>
<proteinExistence type="inferred from homology"/>
<name>C4GBW1_9FIRM</name>
<evidence type="ECO:0000256" key="10">
    <source>
        <dbReference type="SAM" id="MobiDB-lite"/>
    </source>
</evidence>
<dbReference type="InterPro" id="IPR036318">
    <property type="entry name" value="FAD-bd_PCMH-like_sf"/>
</dbReference>
<sequence length="458" mass="51488">MPKDLIIQIIILPVLLLASAFFSSAETALTTVSRIKVRTLADNGNRRAETVLRVTDRQSKMLSAILIGNNVANLSASSLATIIAIRLLGDMGAGIATGVLTLLILIFGEIAPKSMASINSLSLSLRFAPHIWRLMWILTPLIYIVNLMANAMIRLMGTDPHRRRENLTEEELRTIVDVSQEAGVIEHEERNYIHNLFDFTDSNVREVMIPRIDVTVANVNWSYDKLISVFAGCMFTRLPVYDENSDSIVGIINMKDLLLVKDKAHFSLRDYLRSAYFTFELKNTRELFEEMRQNSIAMAIVMDEYGAFAGIISLEDLLEELVGEIRDEYDSNEEDDIVQLNEREYLVVGSMNLEDLMSIIPLGYESEDYDTIGGYLTGEFDHFPNQGETYVDSNGAILKVEKVRKNRITKILIRLPEQIAKEVDEESLPDSDEDEEPGMLSTPASQKVSQGPSKPAQK</sequence>
<dbReference type="AlphaFoldDB" id="C4GBW1"/>
<dbReference type="FunFam" id="3.10.580.10:FF:000002">
    <property type="entry name" value="Magnesium/cobalt efflux protein CorC"/>
    <property type="match status" value="1"/>
</dbReference>
<feature type="domain" description="CBS" evidence="12">
    <location>
        <begin position="208"/>
        <end position="268"/>
    </location>
</feature>
<evidence type="ECO:0000256" key="1">
    <source>
        <dbReference type="ARBA" id="ARBA00004141"/>
    </source>
</evidence>
<keyword evidence="4" id="KW-0677">Repeat</keyword>
<feature type="transmembrane region" description="Helical" evidence="11">
    <location>
        <begin position="92"/>
        <end position="111"/>
    </location>
</feature>
<comment type="subcellular location">
    <subcellularLocation>
        <location evidence="1">Membrane</location>
        <topology evidence="1">Multi-pass membrane protein</topology>
    </subcellularLocation>
</comment>
<dbReference type="Gene3D" id="3.30.465.10">
    <property type="match status" value="1"/>
</dbReference>
<evidence type="ECO:0000313" key="15">
    <source>
        <dbReference type="Proteomes" id="UP000003494"/>
    </source>
</evidence>
<evidence type="ECO:0000256" key="8">
    <source>
        <dbReference type="PROSITE-ProRule" id="PRU00703"/>
    </source>
</evidence>
<dbReference type="SMART" id="SM01091">
    <property type="entry name" value="CorC_HlyC"/>
    <property type="match status" value="1"/>
</dbReference>
<dbReference type="Pfam" id="PF01595">
    <property type="entry name" value="CNNM"/>
    <property type="match status" value="1"/>
</dbReference>
<dbReference type="PROSITE" id="PS51846">
    <property type="entry name" value="CNNM"/>
    <property type="match status" value="1"/>
</dbReference>
<evidence type="ECO:0000256" key="2">
    <source>
        <dbReference type="ARBA" id="ARBA00006337"/>
    </source>
</evidence>
<dbReference type="PANTHER" id="PTHR22777:SF17">
    <property type="entry name" value="UPF0053 PROTEIN SLL0260"/>
    <property type="match status" value="1"/>
</dbReference>
<dbReference type="GO" id="GO:0050660">
    <property type="term" value="F:flavin adenine dinucleotide binding"/>
    <property type="evidence" value="ECO:0007669"/>
    <property type="project" value="InterPro"/>
</dbReference>
<dbReference type="InterPro" id="IPR005170">
    <property type="entry name" value="Transptr-assoc_dom"/>
</dbReference>
<evidence type="ECO:0000256" key="7">
    <source>
        <dbReference type="ARBA" id="ARBA00023136"/>
    </source>
</evidence>
<dbReference type="CDD" id="cd04590">
    <property type="entry name" value="CBS_pair_CorC_HlyC_assoc"/>
    <property type="match status" value="1"/>
</dbReference>
<feature type="compositionally biased region" description="Acidic residues" evidence="10">
    <location>
        <begin position="423"/>
        <end position="437"/>
    </location>
</feature>
<evidence type="ECO:0000256" key="9">
    <source>
        <dbReference type="PROSITE-ProRule" id="PRU01193"/>
    </source>
</evidence>
<feature type="transmembrane region" description="Helical" evidence="11">
    <location>
        <begin position="131"/>
        <end position="153"/>
    </location>
</feature>
<dbReference type="InterPro" id="IPR044751">
    <property type="entry name" value="Ion_transp-like_CBS"/>
</dbReference>
<evidence type="ECO:0000313" key="14">
    <source>
        <dbReference type="EMBL" id="EEP28604.1"/>
    </source>
</evidence>
<dbReference type="InterPro" id="IPR016169">
    <property type="entry name" value="FAD-bd_PCMH_sub2"/>
</dbReference>
<comment type="caution">
    <text evidence="14">The sequence shown here is derived from an EMBL/GenBank/DDBJ whole genome shotgun (WGS) entry which is preliminary data.</text>
</comment>
<feature type="domain" description="CBS" evidence="12">
    <location>
        <begin position="271"/>
        <end position="328"/>
    </location>
</feature>
<dbReference type="InterPro" id="IPR002550">
    <property type="entry name" value="CNNM"/>
</dbReference>
<feature type="domain" description="CNNM transmembrane" evidence="13">
    <location>
        <begin position="1"/>
        <end position="189"/>
    </location>
</feature>
<accession>C4GBW1</accession>
<protein>
    <recommendedName>
        <fullName evidence="16">CBS domain protein</fullName>
    </recommendedName>
</protein>
<dbReference type="SUPFAM" id="SSF56176">
    <property type="entry name" value="FAD-binding/transporter-associated domain-like"/>
    <property type="match status" value="1"/>
</dbReference>
<evidence type="ECO:0000256" key="5">
    <source>
        <dbReference type="ARBA" id="ARBA00022989"/>
    </source>
</evidence>
<reference evidence="14" key="1">
    <citation type="submission" date="2009-04" db="EMBL/GenBank/DDBJ databases">
        <authorList>
            <person name="Weinstock G."/>
            <person name="Sodergren E."/>
            <person name="Clifton S."/>
            <person name="Fulton L."/>
            <person name="Fulton B."/>
            <person name="Courtney L."/>
            <person name="Fronick C."/>
            <person name="Harrison M."/>
            <person name="Strong C."/>
            <person name="Farmer C."/>
            <person name="Delahaunty K."/>
            <person name="Markovic C."/>
            <person name="Hall O."/>
            <person name="Minx P."/>
            <person name="Tomlinson C."/>
            <person name="Mitreva M."/>
            <person name="Nelson J."/>
            <person name="Hou S."/>
            <person name="Wollam A."/>
            <person name="Pepin K.H."/>
            <person name="Johnson M."/>
            <person name="Bhonagiri V."/>
            <person name="Nash W.E."/>
            <person name="Warren W."/>
            <person name="Chinwalla A."/>
            <person name="Mardis E.R."/>
            <person name="Wilson R.K."/>
        </authorList>
    </citation>
    <scope>NUCLEOTIDE SEQUENCE [LARGE SCALE GENOMIC DNA]</scope>
    <source>
        <strain evidence="14">DSM 14600</strain>
    </source>
</reference>
<evidence type="ECO:0008006" key="16">
    <source>
        <dbReference type="Google" id="ProtNLM"/>
    </source>
</evidence>
<dbReference type="HOGENOM" id="CLU_015237_4_1_9"/>
<evidence type="ECO:0000256" key="3">
    <source>
        <dbReference type="ARBA" id="ARBA00022692"/>
    </source>
</evidence>
<keyword evidence="6 8" id="KW-0129">CBS domain</keyword>
<evidence type="ECO:0000259" key="13">
    <source>
        <dbReference type="PROSITE" id="PS51846"/>
    </source>
</evidence>
<dbReference type="EMBL" id="ACIP02000002">
    <property type="protein sequence ID" value="EEP28604.1"/>
    <property type="molecule type" value="Genomic_DNA"/>
</dbReference>
<evidence type="ECO:0000259" key="12">
    <source>
        <dbReference type="PROSITE" id="PS51371"/>
    </source>
</evidence>
<dbReference type="PANTHER" id="PTHR22777">
    <property type="entry name" value="HEMOLYSIN-RELATED"/>
    <property type="match status" value="1"/>
</dbReference>
<dbReference type="InterPro" id="IPR000644">
    <property type="entry name" value="CBS_dom"/>
</dbReference>
<dbReference type="Pfam" id="PF00571">
    <property type="entry name" value="CBS"/>
    <property type="match status" value="2"/>
</dbReference>
<evidence type="ECO:0000256" key="4">
    <source>
        <dbReference type="ARBA" id="ARBA00022737"/>
    </source>
</evidence>
<dbReference type="RefSeq" id="WP_006906417.1">
    <property type="nucleotide sequence ID" value="NZ_GG665866.1"/>
</dbReference>
<keyword evidence="3 9" id="KW-0812">Transmembrane</keyword>
<dbReference type="PROSITE" id="PS51371">
    <property type="entry name" value="CBS"/>
    <property type="match status" value="2"/>
</dbReference>
<dbReference type="InterPro" id="IPR046342">
    <property type="entry name" value="CBS_dom_sf"/>
</dbReference>
<feature type="region of interest" description="Disordered" evidence="10">
    <location>
        <begin position="421"/>
        <end position="458"/>
    </location>
</feature>
<dbReference type="Proteomes" id="UP000003494">
    <property type="component" value="Unassembled WGS sequence"/>
</dbReference>
<dbReference type="Gene3D" id="3.10.580.10">
    <property type="entry name" value="CBS-domain"/>
    <property type="match status" value="1"/>
</dbReference>
<organism evidence="14 15">
    <name type="scientific">Shuttleworthella satelles DSM 14600</name>
    <dbReference type="NCBI Taxonomy" id="626523"/>
    <lineage>
        <taxon>Bacteria</taxon>
        <taxon>Bacillati</taxon>
        <taxon>Bacillota</taxon>
        <taxon>Clostridia</taxon>
        <taxon>Lachnospirales</taxon>
        <taxon>Lachnospiraceae</taxon>
        <taxon>Shuttleworthella</taxon>
    </lineage>
</organism>
<keyword evidence="7 9" id="KW-0472">Membrane</keyword>
<keyword evidence="15" id="KW-1185">Reference proteome</keyword>
<dbReference type="eggNOG" id="COG1253">
    <property type="taxonomic scope" value="Bacteria"/>
</dbReference>
<comment type="similarity">
    <text evidence="2">Belongs to the UPF0053 family.</text>
</comment>
<evidence type="ECO:0000256" key="11">
    <source>
        <dbReference type="SAM" id="Phobius"/>
    </source>
</evidence>